<dbReference type="EMBL" id="BLWD01000001">
    <property type="protein sequence ID" value="GFN02378.1"/>
    <property type="molecule type" value="Genomic_DNA"/>
</dbReference>
<gene>
    <name evidence="1" type="ORF">Smic_09340</name>
</gene>
<name>A0A7J0CJB6_STRMI</name>
<evidence type="ECO:0000313" key="1">
    <source>
        <dbReference type="EMBL" id="GFN02378.1"/>
    </source>
</evidence>
<evidence type="ECO:0000313" key="2">
    <source>
        <dbReference type="Proteomes" id="UP000498740"/>
    </source>
</evidence>
<dbReference type="AlphaFoldDB" id="A0A7J0CJB6"/>
<sequence length="85" mass="9529">MQTPGRRRTDEQQLTEHDWVDGLRVTYGRRGEALRLDYGAGVGLAHISRAEGAEGVSRGGGQDRFSRTFRRLPVSFRALRPASCR</sequence>
<dbReference type="Proteomes" id="UP000498740">
    <property type="component" value="Unassembled WGS sequence"/>
</dbReference>
<accession>A0A7J0CJB6</accession>
<reference evidence="1 2" key="1">
    <citation type="submission" date="2020-05" db="EMBL/GenBank/DDBJ databases">
        <title>Whole genome shotgun sequence of Streptomyces microflavus NBRC 13062.</title>
        <authorList>
            <person name="Komaki H."/>
            <person name="Tamura T."/>
        </authorList>
    </citation>
    <scope>NUCLEOTIDE SEQUENCE [LARGE SCALE GENOMIC DNA]</scope>
    <source>
        <strain evidence="1 2">NBRC 13062</strain>
    </source>
</reference>
<comment type="caution">
    <text evidence="1">The sequence shown here is derived from an EMBL/GenBank/DDBJ whole genome shotgun (WGS) entry which is preliminary data.</text>
</comment>
<proteinExistence type="predicted"/>
<organism evidence="1 2">
    <name type="scientific">Streptomyces microflavus</name>
    <name type="common">Streptomyces lipmanii</name>
    <dbReference type="NCBI Taxonomy" id="1919"/>
    <lineage>
        <taxon>Bacteria</taxon>
        <taxon>Bacillati</taxon>
        <taxon>Actinomycetota</taxon>
        <taxon>Actinomycetes</taxon>
        <taxon>Kitasatosporales</taxon>
        <taxon>Streptomycetaceae</taxon>
        <taxon>Streptomyces</taxon>
    </lineage>
</organism>
<protein>
    <submittedName>
        <fullName evidence="1">Uncharacterized protein</fullName>
    </submittedName>
</protein>